<organism evidence="1 2">
    <name type="scientific">Papaver somniferum</name>
    <name type="common">Opium poppy</name>
    <dbReference type="NCBI Taxonomy" id="3469"/>
    <lineage>
        <taxon>Eukaryota</taxon>
        <taxon>Viridiplantae</taxon>
        <taxon>Streptophyta</taxon>
        <taxon>Embryophyta</taxon>
        <taxon>Tracheophyta</taxon>
        <taxon>Spermatophyta</taxon>
        <taxon>Magnoliopsida</taxon>
        <taxon>Ranunculales</taxon>
        <taxon>Papaveraceae</taxon>
        <taxon>Papaveroideae</taxon>
        <taxon>Papaver</taxon>
    </lineage>
</organism>
<evidence type="ECO:0000313" key="1">
    <source>
        <dbReference type="EMBL" id="RZC57045.1"/>
    </source>
</evidence>
<name>A0A4Y7JBN2_PAPSO</name>
<sequence length="46" mass="5046">MYKLIVLVCGRPAHKATEHSLPRTRSDAFAAAVARHAKKWKSSAPS</sequence>
<reference evidence="1 2" key="1">
    <citation type="journal article" date="2018" name="Science">
        <title>The opium poppy genome and morphinan production.</title>
        <authorList>
            <person name="Guo L."/>
            <person name="Winzer T."/>
            <person name="Yang X."/>
            <person name="Li Y."/>
            <person name="Ning Z."/>
            <person name="He Z."/>
            <person name="Teodor R."/>
            <person name="Lu Y."/>
            <person name="Bowser T.A."/>
            <person name="Graham I.A."/>
            <person name="Ye K."/>
        </authorList>
    </citation>
    <scope>NUCLEOTIDE SEQUENCE [LARGE SCALE GENOMIC DNA]</scope>
    <source>
        <strain evidence="2">cv. HN1</strain>
        <tissue evidence="1">Leaves</tissue>
    </source>
</reference>
<dbReference type="EMBL" id="CM010718">
    <property type="protein sequence ID" value="RZC57045.1"/>
    <property type="molecule type" value="Genomic_DNA"/>
</dbReference>
<dbReference type="Gramene" id="RZC57045">
    <property type="protein sequence ID" value="RZC57045"/>
    <property type="gene ID" value="C5167_004350"/>
</dbReference>
<proteinExistence type="predicted"/>
<dbReference type="AlphaFoldDB" id="A0A4Y7JBN2"/>
<gene>
    <name evidence="1" type="ORF">C5167_004350</name>
</gene>
<keyword evidence="2" id="KW-1185">Reference proteome</keyword>
<evidence type="ECO:0000313" key="2">
    <source>
        <dbReference type="Proteomes" id="UP000316621"/>
    </source>
</evidence>
<dbReference type="Proteomes" id="UP000316621">
    <property type="component" value="Chromosome 4"/>
</dbReference>
<protein>
    <submittedName>
        <fullName evidence="1">Uncharacterized protein</fullName>
    </submittedName>
</protein>
<accession>A0A4Y7JBN2</accession>